<reference evidence="1 2" key="1">
    <citation type="journal article" date="2014" name="Genome Biol. Evol.">
        <title>The genome of the myxosporean Thelohanellus kitauei shows adaptations to nutrient acquisition within its fish host.</title>
        <authorList>
            <person name="Yang Y."/>
            <person name="Xiong J."/>
            <person name="Zhou Z."/>
            <person name="Huo F."/>
            <person name="Miao W."/>
            <person name="Ran C."/>
            <person name="Liu Y."/>
            <person name="Zhang J."/>
            <person name="Feng J."/>
            <person name="Wang M."/>
            <person name="Wang M."/>
            <person name="Wang L."/>
            <person name="Yao B."/>
        </authorList>
    </citation>
    <scope>NUCLEOTIDE SEQUENCE [LARGE SCALE GENOMIC DNA]</scope>
    <source>
        <strain evidence="1">Wuqing</strain>
    </source>
</reference>
<keyword evidence="2" id="KW-1185">Reference proteome</keyword>
<evidence type="ECO:0000313" key="2">
    <source>
        <dbReference type="Proteomes" id="UP000031668"/>
    </source>
</evidence>
<protein>
    <submittedName>
        <fullName evidence="1">Uncharacterized protein</fullName>
    </submittedName>
</protein>
<accession>A0A0C2NL81</accession>
<name>A0A0C2NL81_THEKT</name>
<dbReference type="Proteomes" id="UP000031668">
    <property type="component" value="Unassembled WGS sequence"/>
</dbReference>
<sequence length="136" mass="15440">MPEILKLTKSVLINGYSATIIKILGSRHALERIGKDQRIFKRHFEQLRPRYIKKPDKAGWQPYQDDKHEIEGHPPCIKCQTGSAVDDENKGGRESMEANHVTSLAYGCTIVVVRISLVPFRRSKRRDASILICKAA</sequence>
<gene>
    <name evidence="1" type="ORF">RF11_03319</name>
</gene>
<proteinExistence type="predicted"/>
<dbReference type="AlphaFoldDB" id="A0A0C2NL81"/>
<dbReference type="EMBL" id="JWZT01000279">
    <property type="protein sequence ID" value="KII74772.1"/>
    <property type="molecule type" value="Genomic_DNA"/>
</dbReference>
<organism evidence="1 2">
    <name type="scientific">Thelohanellus kitauei</name>
    <name type="common">Myxosporean</name>
    <dbReference type="NCBI Taxonomy" id="669202"/>
    <lineage>
        <taxon>Eukaryota</taxon>
        <taxon>Metazoa</taxon>
        <taxon>Cnidaria</taxon>
        <taxon>Myxozoa</taxon>
        <taxon>Myxosporea</taxon>
        <taxon>Bivalvulida</taxon>
        <taxon>Platysporina</taxon>
        <taxon>Myxobolidae</taxon>
        <taxon>Thelohanellus</taxon>
    </lineage>
</organism>
<comment type="caution">
    <text evidence="1">The sequence shown here is derived from an EMBL/GenBank/DDBJ whole genome shotgun (WGS) entry which is preliminary data.</text>
</comment>
<evidence type="ECO:0000313" key="1">
    <source>
        <dbReference type="EMBL" id="KII74772.1"/>
    </source>
</evidence>